<accession>A0A1H9A0Y8</accession>
<gene>
    <name evidence="5" type="ORF">SAMN05421756_101434</name>
</gene>
<dbReference type="GO" id="GO:0032259">
    <property type="term" value="P:methylation"/>
    <property type="evidence" value="ECO:0007669"/>
    <property type="project" value="UniProtKB-KW"/>
</dbReference>
<dbReference type="GO" id="GO:0005886">
    <property type="term" value="C:plasma membrane"/>
    <property type="evidence" value="ECO:0007669"/>
    <property type="project" value="TreeGrafter"/>
</dbReference>
<dbReference type="GO" id="GO:0006465">
    <property type="term" value="P:signal peptide processing"/>
    <property type="evidence" value="ECO:0007669"/>
    <property type="project" value="TreeGrafter"/>
</dbReference>
<feature type="transmembrane region" description="Helical" evidence="3">
    <location>
        <begin position="90"/>
        <end position="108"/>
    </location>
</feature>
<dbReference type="GO" id="GO:0004190">
    <property type="term" value="F:aspartic-type endopeptidase activity"/>
    <property type="evidence" value="ECO:0007669"/>
    <property type="project" value="InterPro"/>
</dbReference>
<feature type="transmembrane region" description="Helical" evidence="3">
    <location>
        <begin position="38"/>
        <end position="56"/>
    </location>
</feature>
<feature type="transmembrane region" description="Helical" evidence="3">
    <location>
        <begin position="166"/>
        <end position="187"/>
    </location>
</feature>
<keyword evidence="5" id="KW-0489">Methyltransferase</keyword>
<feature type="transmembrane region" description="Helical" evidence="3">
    <location>
        <begin position="115"/>
        <end position="136"/>
    </location>
</feature>
<dbReference type="PANTHER" id="PTHR30487:SF0">
    <property type="entry name" value="PREPILIN LEADER PEPTIDASE_N-METHYLTRANSFERASE-RELATED"/>
    <property type="match status" value="1"/>
</dbReference>
<dbReference type="AlphaFoldDB" id="A0A1H9A0Y8"/>
<evidence type="ECO:0000313" key="5">
    <source>
        <dbReference type="EMBL" id="SEP70304.1"/>
    </source>
</evidence>
<dbReference type="PRINTS" id="PR00864">
    <property type="entry name" value="PREPILNPTASE"/>
</dbReference>
<sequence>MGWWWVVLAVALGVAAALVLRPRRYRYADDEVRRDVSPWWVPVAAGLGAVLAGPFWSAEPLPLVLTGVLALVWLAVLTVIDLEVHRLPDVLTLPAYPVVALLLTWAAAATGRWDALAVAAACSGGAVVVFALLVIFSPGRGGLGEGDVKLAGVLGALLGWFSWRTAAYGLVAGFLVGGLVAVVLLVARRASRRTAIAFGPAMVAGAYLVGTLAPVVTG</sequence>
<comment type="similarity">
    <text evidence="1 2">Belongs to the peptidase A24 family.</text>
</comment>
<dbReference type="Proteomes" id="UP000198504">
    <property type="component" value="Unassembled WGS sequence"/>
</dbReference>
<feature type="transmembrane region" description="Helical" evidence="3">
    <location>
        <begin position="63"/>
        <end position="84"/>
    </location>
</feature>
<dbReference type="Gene3D" id="1.20.120.1220">
    <property type="match status" value="1"/>
</dbReference>
<dbReference type="InterPro" id="IPR050882">
    <property type="entry name" value="Prepilin_peptidase/N-MTase"/>
</dbReference>
<dbReference type="PANTHER" id="PTHR30487">
    <property type="entry name" value="TYPE 4 PREPILIN-LIKE PROTEINS LEADER PEPTIDE-PROCESSING ENZYME"/>
    <property type="match status" value="1"/>
</dbReference>
<dbReference type="STRING" id="1036181.SAMN05421756_101434"/>
<protein>
    <submittedName>
        <fullName evidence="5">Leader peptidase (Prepilin peptidase) / N-methyltransferase</fullName>
    </submittedName>
</protein>
<dbReference type="InterPro" id="IPR000045">
    <property type="entry name" value="Prepilin_IV_endopep_pep"/>
</dbReference>
<evidence type="ECO:0000313" key="6">
    <source>
        <dbReference type="Proteomes" id="UP000198504"/>
    </source>
</evidence>
<keyword evidence="5" id="KW-0808">Transferase</keyword>
<dbReference type="GO" id="GO:0008168">
    <property type="term" value="F:methyltransferase activity"/>
    <property type="evidence" value="ECO:0007669"/>
    <property type="project" value="UniProtKB-KW"/>
</dbReference>
<keyword evidence="3" id="KW-0472">Membrane</keyword>
<keyword evidence="6" id="KW-1185">Reference proteome</keyword>
<feature type="domain" description="Prepilin type IV endopeptidase peptidase" evidence="4">
    <location>
        <begin position="69"/>
        <end position="181"/>
    </location>
</feature>
<feature type="transmembrane region" description="Helical" evidence="3">
    <location>
        <begin position="194"/>
        <end position="216"/>
    </location>
</feature>
<dbReference type="RefSeq" id="WP_091177461.1">
    <property type="nucleotide sequence ID" value="NZ_FOFA01000001.1"/>
</dbReference>
<organism evidence="5 6">
    <name type="scientific">Microlunatus flavus</name>
    <dbReference type="NCBI Taxonomy" id="1036181"/>
    <lineage>
        <taxon>Bacteria</taxon>
        <taxon>Bacillati</taxon>
        <taxon>Actinomycetota</taxon>
        <taxon>Actinomycetes</taxon>
        <taxon>Propionibacteriales</taxon>
        <taxon>Propionibacteriaceae</taxon>
        <taxon>Microlunatus</taxon>
    </lineage>
</organism>
<dbReference type="EMBL" id="FOFA01000001">
    <property type="protein sequence ID" value="SEP70304.1"/>
    <property type="molecule type" value="Genomic_DNA"/>
</dbReference>
<evidence type="ECO:0000256" key="1">
    <source>
        <dbReference type="ARBA" id="ARBA00005801"/>
    </source>
</evidence>
<name>A0A1H9A0Y8_9ACTN</name>
<evidence type="ECO:0000256" key="2">
    <source>
        <dbReference type="RuleBase" id="RU003793"/>
    </source>
</evidence>
<keyword evidence="3" id="KW-1133">Transmembrane helix</keyword>
<evidence type="ECO:0000256" key="3">
    <source>
        <dbReference type="SAM" id="Phobius"/>
    </source>
</evidence>
<dbReference type="InterPro" id="IPR014032">
    <property type="entry name" value="Peptidase_A24A_bac"/>
</dbReference>
<proteinExistence type="inferred from homology"/>
<dbReference type="Pfam" id="PF01478">
    <property type="entry name" value="Peptidase_A24"/>
    <property type="match status" value="1"/>
</dbReference>
<keyword evidence="3" id="KW-0812">Transmembrane</keyword>
<evidence type="ECO:0000259" key="4">
    <source>
        <dbReference type="Pfam" id="PF01478"/>
    </source>
</evidence>
<reference evidence="6" key="1">
    <citation type="submission" date="2016-10" db="EMBL/GenBank/DDBJ databases">
        <authorList>
            <person name="Varghese N."/>
            <person name="Submissions S."/>
        </authorList>
    </citation>
    <scope>NUCLEOTIDE SEQUENCE [LARGE SCALE GENOMIC DNA]</scope>
    <source>
        <strain evidence="6">CGMCC 4.6856</strain>
    </source>
</reference>